<feature type="transmembrane region" description="Helical" evidence="2">
    <location>
        <begin position="15"/>
        <end position="35"/>
    </location>
</feature>
<evidence type="ECO:0000313" key="3">
    <source>
        <dbReference type="EMBL" id="KAF8821782.1"/>
    </source>
</evidence>
<organism evidence="3 4">
    <name type="scientific">Cardiosporidium cionae</name>
    <dbReference type="NCBI Taxonomy" id="476202"/>
    <lineage>
        <taxon>Eukaryota</taxon>
        <taxon>Sar</taxon>
        <taxon>Alveolata</taxon>
        <taxon>Apicomplexa</taxon>
        <taxon>Aconoidasida</taxon>
        <taxon>Nephromycida</taxon>
        <taxon>Cardiosporidium</taxon>
    </lineage>
</organism>
<comment type="caution">
    <text evidence="3">The sequence shown here is derived from an EMBL/GenBank/DDBJ whole genome shotgun (WGS) entry which is preliminary data.</text>
</comment>
<gene>
    <name evidence="3" type="ORF">IE077_001593</name>
</gene>
<dbReference type="Proteomes" id="UP000823046">
    <property type="component" value="Unassembled WGS sequence"/>
</dbReference>
<accession>A0ABQ7JCP7</accession>
<sequence>MFRLQHSVSLRKHHASVVSLCTVNACCLYVLLLYFPTHVVGGCTSRSVARWQPMKLRKEMSHHTAVGLRWFVGNSICNLFICSPSSTQLSTVTLFGRRVRPPVRSLRPRTESLSDIPNPQYTGQGFRRPVQPGSDFSLLKPVRSKDAYSYYEYDERQHLRAEGFNVSQLEQVQPRCLSTKKKFKKKRPGLEVPCKRETLRTRFYGKPALPATMLPRIETWNKENPNKMISEDEIRCDLLYCFSNGIIARIQENALPYQGEIGPYYNEKDKEEPRFIVQAQGGFIAKSGLRIGDELGILNAKNRKEIFDNHFARPRSFREPLKLPNGRYIP</sequence>
<keyword evidence="2" id="KW-1133">Transmembrane helix</keyword>
<keyword evidence="2" id="KW-0472">Membrane</keyword>
<feature type="region of interest" description="Disordered" evidence="1">
    <location>
        <begin position="106"/>
        <end position="127"/>
    </location>
</feature>
<evidence type="ECO:0000256" key="2">
    <source>
        <dbReference type="SAM" id="Phobius"/>
    </source>
</evidence>
<name>A0ABQ7JCP7_9APIC</name>
<evidence type="ECO:0000313" key="4">
    <source>
        <dbReference type="Proteomes" id="UP000823046"/>
    </source>
</evidence>
<keyword evidence="2" id="KW-0812">Transmembrane</keyword>
<evidence type="ECO:0000256" key="1">
    <source>
        <dbReference type="SAM" id="MobiDB-lite"/>
    </source>
</evidence>
<proteinExistence type="predicted"/>
<protein>
    <submittedName>
        <fullName evidence="3">Uncharacterized protein</fullName>
    </submittedName>
</protein>
<reference evidence="3 4" key="1">
    <citation type="journal article" date="2020" name="bioRxiv">
        <title>Metabolic contributions of an alphaproteobacterial endosymbiont in the apicomplexan Cardiosporidium cionae.</title>
        <authorList>
            <person name="Hunter E.S."/>
            <person name="Paight C.J."/>
            <person name="Lane C.E."/>
        </authorList>
    </citation>
    <scope>NUCLEOTIDE SEQUENCE [LARGE SCALE GENOMIC DNA]</scope>
    <source>
        <strain evidence="3">ESH_2018</strain>
    </source>
</reference>
<dbReference type="EMBL" id="JADAQX010000128">
    <property type="protein sequence ID" value="KAF8821782.1"/>
    <property type="molecule type" value="Genomic_DNA"/>
</dbReference>
<feature type="compositionally biased region" description="Polar residues" evidence="1">
    <location>
        <begin position="111"/>
        <end position="123"/>
    </location>
</feature>
<keyword evidence="4" id="KW-1185">Reference proteome</keyword>